<comment type="caution">
    <text evidence="2">The sequence shown here is derived from an EMBL/GenBank/DDBJ whole genome shotgun (WGS) entry which is preliminary data.</text>
</comment>
<evidence type="ECO:0000256" key="1">
    <source>
        <dbReference type="SAM" id="SignalP"/>
    </source>
</evidence>
<name>A0AA36DTP5_CYLNA</name>
<keyword evidence="1" id="KW-0732">Signal</keyword>
<accession>A0AA36DTP5</accession>
<proteinExistence type="predicted"/>
<sequence>MFKLLVLATLFVLAASISVQNLVRDMDNNILDLKSGQPGEVMEMVRHSPQEMQNRYSELVDNIFMSVISNIVGGNEKKHIYPL</sequence>
<evidence type="ECO:0000313" key="2">
    <source>
        <dbReference type="EMBL" id="CAJ0593510.1"/>
    </source>
</evidence>
<dbReference type="Proteomes" id="UP001176961">
    <property type="component" value="Unassembled WGS sequence"/>
</dbReference>
<dbReference type="AlphaFoldDB" id="A0AA36DTP5"/>
<feature type="signal peptide" evidence="1">
    <location>
        <begin position="1"/>
        <end position="16"/>
    </location>
</feature>
<protein>
    <submittedName>
        <fullName evidence="2">Uncharacterized protein</fullName>
    </submittedName>
</protein>
<feature type="chain" id="PRO_5041456259" evidence="1">
    <location>
        <begin position="17"/>
        <end position="83"/>
    </location>
</feature>
<gene>
    <name evidence="2" type="ORF">CYNAS_LOCUS5493</name>
</gene>
<dbReference type="EMBL" id="CATQJL010000112">
    <property type="protein sequence ID" value="CAJ0593510.1"/>
    <property type="molecule type" value="Genomic_DNA"/>
</dbReference>
<evidence type="ECO:0000313" key="3">
    <source>
        <dbReference type="Proteomes" id="UP001176961"/>
    </source>
</evidence>
<keyword evidence="3" id="KW-1185">Reference proteome</keyword>
<reference evidence="2" key="1">
    <citation type="submission" date="2023-07" db="EMBL/GenBank/DDBJ databases">
        <authorList>
            <consortium name="CYATHOMIX"/>
        </authorList>
    </citation>
    <scope>NUCLEOTIDE SEQUENCE</scope>
    <source>
        <strain evidence="2">N/A</strain>
    </source>
</reference>
<organism evidence="2 3">
    <name type="scientific">Cylicocyclus nassatus</name>
    <name type="common">Nematode worm</name>
    <dbReference type="NCBI Taxonomy" id="53992"/>
    <lineage>
        <taxon>Eukaryota</taxon>
        <taxon>Metazoa</taxon>
        <taxon>Ecdysozoa</taxon>
        <taxon>Nematoda</taxon>
        <taxon>Chromadorea</taxon>
        <taxon>Rhabditida</taxon>
        <taxon>Rhabditina</taxon>
        <taxon>Rhabditomorpha</taxon>
        <taxon>Strongyloidea</taxon>
        <taxon>Strongylidae</taxon>
        <taxon>Cylicocyclus</taxon>
    </lineage>
</organism>